<comment type="caution">
    <text evidence="2">The sequence shown here is derived from an EMBL/GenBank/DDBJ whole genome shotgun (WGS) entry which is preliminary data.</text>
</comment>
<feature type="signal peptide" evidence="1">
    <location>
        <begin position="1"/>
        <end position="19"/>
    </location>
</feature>
<evidence type="ECO:0000256" key="1">
    <source>
        <dbReference type="SAM" id="SignalP"/>
    </source>
</evidence>
<gene>
    <name evidence="2" type="ORF">MOX91_08175</name>
</gene>
<proteinExistence type="predicted"/>
<evidence type="ECO:0000313" key="2">
    <source>
        <dbReference type="EMBL" id="MDX8416148.1"/>
    </source>
</evidence>
<reference evidence="2 3" key="1">
    <citation type="submission" date="2022-03" db="EMBL/GenBank/DDBJ databases">
        <title>Novel taxa within the pig intestine.</title>
        <authorList>
            <person name="Wylensek D."/>
            <person name="Bishof K."/>
            <person name="Afrizal A."/>
            <person name="Clavel T."/>
        </authorList>
    </citation>
    <scope>NUCLEOTIDE SEQUENCE [LARGE SCALE GENOMIC DNA]</scope>
    <source>
        <strain evidence="2 3">CLA-KB-P66</strain>
    </source>
</reference>
<sequence length="151" mass="16694">MYKKFFILILAFALCVSFGNPTPVEKLCNVKIKNLEVVLNSESANIKADIKNFSDKSFVVDLSCVVFEVSPSQKTIVEILKARSVEIGAGEEKSADVASLKIQGLLNPKGVYKASVILTYKPEVFIGFFNNDKIIDEHSAVFSLQEESVKK</sequence>
<protein>
    <submittedName>
        <fullName evidence="2">Uncharacterized protein</fullName>
    </submittedName>
</protein>
<feature type="chain" id="PRO_5046275342" evidence="1">
    <location>
        <begin position="20"/>
        <end position="151"/>
    </location>
</feature>
<organism evidence="2 3">
    <name type="scientific">Intestinicryptomonas porci</name>
    <dbReference type="NCBI Taxonomy" id="2926320"/>
    <lineage>
        <taxon>Bacteria</taxon>
        <taxon>Pseudomonadati</taxon>
        <taxon>Verrucomicrobiota</taxon>
        <taxon>Opitutia</taxon>
        <taxon>Opitutales</taxon>
        <taxon>Intestinicryptomonaceae</taxon>
        <taxon>Intestinicryptomonas</taxon>
    </lineage>
</organism>
<keyword evidence="1" id="KW-0732">Signal</keyword>
<dbReference type="RefSeq" id="WP_370397601.1">
    <property type="nucleotide sequence ID" value="NZ_JALBUT010000009.1"/>
</dbReference>
<evidence type="ECO:0000313" key="3">
    <source>
        <dbReference type="Proteomes" id="UP001275932"/>
    </source>
</evidence>
<keyword evidence="3" id="KW-1185">Reference proteome</keyword>
<dbReference type="EMBL" id="JALBUT010000009">
    <property type="protein sequence ID" value="MDX8416148.1"/>
    <property type="molecule type" value="Genomic_DNA"/>
</dbReference>
<dbReference type="Proteomes" id="UP001275932">
    <property type="component" value="Unassembled WGS sequence"/>
</dbReference>
<name>A0ABU4WHV3_9BACT</name>
<accession>A0ABU4WHV3</accession>